<proteinExistence type="predicted"/>
<keyword evidence="1" id="KW-1133">Transmembrane helix</keyword>
<dbReference type="EMBL" id="VFOP01000001">
    <property type="protein sequence ID" value="TQL52437.1"/>
    <property type="molecule type" value="Genomic_DNA"/>
</dbReference>
<name>A0A542YWG9_9MICO</name>
<sequence>MRIPTRGEQRLAALLSEAAEPMDPVVSPGQALTERARRRTRRRRTAVVAGAMAAVLAIGGSAVWLDQAVRSGGQAVPAGESVADDRPVDLGHEATDAAREALEAGALERTNGEPSETLVRLLGSPRGHTSLTVDAYVYQLEWLWYSNGYRLSWVRPKDIDPADTQTVPVEDWPGAMSQCIAGQGYQARVQDGVPWVVQDMRDVDLAWAARRCAILNQPAWAYADLTQEDWAEVYDHLATDWRTCEAQSGSPVYWLIDREEFIEEASRGPLTRRISNLDERLAGSDCPQVPDHLRNGIADS</sequence>
<protein>
    <submittedName>
        <fullName evidence="2">Uncharacterized protein</fullName>
    </submittedName>
</protein>
<keyword evidence="1" id="KW-0472">Membrane</keyword>
<keyword evidence="1" id="KW-0812">Transmembrane</keyword>
<organism evidence="2 3">
    <name type="scientific">Ornithinicoccus hortensis</name>
    <dbReference type="NCBI Taxonomy" id="82346"/>
    <lineage>
        <taxon>Bacteria</taxon>
        <taxon>Bacillati</taxon>
        <taxon>Actinomycetota</taxon>
        <taxon>Actinomycetes</taxon>
        <taxon>Micrococcales</taxon>
        <taxon>Intrasporangiaceae</taxon>
        <taxon>Ornithinicoccus</taxon>
    </lineage>
</organism>
<dbReference type="Proteomes" id="UP000319516">
    <property type="component" value="Unassembled WGS sequence"/>
</dbReference>
<dbReference type="RefSeq" id="WP_141786312.1">
    <property type="nucleotide sequence ID" value="NZ_BAAAIK010000001.1"/>
</dbReference>
<gene>
    <name evidence="2" type="ORF">FB467_3623</name>
</gene>
<reference evidence="2 3" key="1">
    <citation type="submission" date="2019-06" db="EMBL/GenBank/DDBJ databases">
        <title>Sequencing the genomes of 1000 actinobacteria strains.</title>
        <authorList>
            <person name="Klenk H.-P."/>
        </authorList>
    </citation>
    <scope>NUCLEOTIDE SEQUENCE [LARGE SCALE GENOMIC DNA]</scope>
    <source>
        <strain evidence="2 3">DSM 12335</strain>
    </source>
</reference>
<feature type="transmembrane region" description="Helical" evidence="1">
    <location>
        <begin position="45"/>
        <end position="65"/>
    </location>
</feature>
<comment type="caution">
    <text evidence="2">The sequence shown here is derived from an EMBL/GenBank/DDBJ whole genome shotgun (WGS) entry which is preliminary data.</text>
</comment>
<evidence type="ECO:0000313" key="2">
    <source>
        <dbReference type="EMBL" id="TQL52437.1"/>
    </source>
</evidence>
<evidence type="ECO:0000256" key="1">
    <source>
        <dbReference type="SAM" id="Phobius"/>
    </source>
</evidence>
<accession>A0A542YWG9</accession>
<keyword evidence="3" id="KW-1185">Reference proteome</keyword>
<dbReference type="AlphaFoldDB" id="A0A542YWG9"/>
<evidence type="ECO:0000313" key="3">
    <source>
        <dbReference type="Proteomes" id="UP000319516"/>
    </source>
</evidence>